<dbReference type="Proteomes" id="UP001060012">
    <property type="component" value="Chromosome"/>
</dbReference>
<keyword evidence="2" id="KW-0203">Cytokinin biosynthesis</keyword>
<keyword evidence="2" id="KW-0378">Hydrolase</keyword>
<dbReference type="RefSeq" id="WP_254577733.1">
    <property type="nucleotide sequence ID" value="NZ_CP100595.1"/>
</dbReference>
<dbReference type="PANTHER" id="PTHR43393:SF2">
    <property type="entry name" value="CYTOKININ RIBOSIDE 5'-MONOPHOSPHATE PHOSPHORIBOHYDROLASE"/>
    <property type="match status" value="1"/>
</dbReference>
<comment type="catalytic activity">
    <reaction evidence="1">
        <text>AMP + H2O = D-ribose 5-phosphate + adenine</text>
        <dbReference type="Rhea" id="RHEA:20129"/>
        <dbReference type="ChEBI" id="CHEBI:15377"/>
        <dbReference type="ChEBI" id="CHEBI:16708"/>
        <dbReference type="ChEBI" id="CHEBI:78346"/>
        <dbReference type="ChEBI" id="CHEBI:456215"/>
        <dbReference type="EC" id="3.2.2.4"/>
    </reaction>
</comment>
<dbReference type="PANTHER" id="PTHR43393">
    <property type="entry name" value="CYTOKININ RIBOSIDE 5'-MONOPHOSPHATE PHOSPHORIBOHYDROLASE"/>
    <property type="match status" value="1"/>
</dbReference>
<evidence type="ECO:0000256" key="2">
    <source>
        <dbReference type="RuleBase" id="RU363015"/>
    </source>
</evidence>
<dbReference type="Pfam" id="PF03641">
    <property type="entry name" value="Lysine_decarbox"/>
    <property type="match status" value="1"/>
</dbReference>
<accession>A0ABY5E5X3</accession>
<comment type="similarity">
    <text evidence="2">Belongs to the LOG family.</text>
</comment>
<evidence type="ECO:0000313" key="4">
    <source>
        <dbReference type="Proteomes" id="UP001060012"/>
    </source>
</evidence>
<dbReference type="InterPro" id="IPR052341">
    <property type="entry name" value="LOG_family_nucleotidases"/>
</dbReference>
<name>A0ABY5E5X3_9BACT</name>
<dbReference type="EC" id="3.2.2.n1" evidence="2"/>
<dbReference type="NCBIfam" id="TIGR00730">
    <property type="entry name" value="Rossman fold protein, TIGR00730 family"/>
    <property type="match status" value="1"/>
</dbReference>
<reference evidence="3" key="1">
    <citation type="submission" date="2022-07" db="EMBL/GenBank/DDBJ databases">
        <title>Arcobacter roscoffensis sp. nov., a marine bacterium isolated from coastal seawater collected from Roscoff, France.</title>
        <authorList>
            <person name="Pascual J."/>
            <person name="Lepeaux C."/>
            <person name="Methner A."/>
            <person name="Overmann J."/>
        </authorList>
    </citation>
    <scope>NUCLEOTIDE SEQUENCE</scope>
    <source>
        <strain evidence="3">ARW1-2F2</strain>
    </source>
</reference>
<proteinExistence type="inferred from homology"/>
<organism evidence="3 4">
    <name type="scientific">Arcobacter roscoffensis</name>
    <dbReference type="NCBI Taxonomy" id="2961520"/>
    <lineage>
        <taxon>Bacteria</taxon>
        <taxon>Pseudomonadati</taxon>
        <taxon>Campylobacterota</taxon>
        <taxon>Epsilonproteobacteria</taxon>
        <taxon>Campylobacterales</taxon>
        <taxon>Arcobacteraceae</taxon>
        <taxon>Arcobacter</taxon>
    </lineage>
</organism>
<evidence type="ECO:0000313" key="3">
    <source>
        <dbReference type="EMBL" id="UTJ07559.1"/>
    </source>
</evidence>
<dbReference type="EMBL" id="CP100595">
    <property type="protein sequence ID" value="UTJ07559.1"/>
    <property type="molecule type" value="Genomic_DNA"/>
</dbReference>
<dbReference type="InterPro" id="IPR031100">
    <property type="entry name" value="LOG_fam"/>
</dbReference>
<keyword evidence="4" id="KW-1185">Reference proteome</keyword>
<dbReference type="SUPFAM" id="SSF102405">
    <property type="entry name" value="MCP/YpsA-like"/>
    <property type="match status" value="1"/>
</dbReference>
<dbReference type="Gene3D" id="3.40.50.450">
    <property type="match status" value="1"/>
</dbReference>
<evidence type="ECO:0000256" key="1">
    <source>
        <dbReference type="ARBA" id="ARBA00000274"/>
    </source>
</evidence>
<sequence length="208" mass="23760">MLSPDTVYKKKINDDFTNGKELLKDLKNNVTIFGSARTNEDDKYAKLAYDLAFNLSKNRINIITGGGDGIMQAANKGAYDANCAQSIGLSIYLPFEKSLNKYTNKNLTFNYFFSRKYMLVKYSKACVVFPGGFGTLDEMFEVLTLTQTGKMPKGFKIYLVGYDYWEYLLKFIEKSLYANNMISKEDIHIIKATDDIKLIEEEIKTLLK</sequence>
<dbReference type="InterPro" id="IPR005269">
    <property type="entry name" value="LOG"/>
</dbReference>
<gene>
    <name evidence="3" type="ORF">NJU99_05525</name>
</gene>
<protein>
    <recommendedName>
        <fullName evidence="2">Cytokinin riboside 5'-monophosphate phosphoribohydrolase</fullName>
        <ecNumber evidence="2">3.2.2.n1</ecNumber>
    </recommendedName>
</protein>